<evidence type="ECO:0000259" key="1">
    <source>
        <dbReference type="Pfam" id="PF02342"/>
    </source>
</evidence>
<accession>A0A7Y9ASC7</accession>
<dbReference type="PANTHER" id="PTHR32097">
    <property type="entry name" value="CAMP-BINDING PROTEIN 1-RELATED"/>
    <property type="match status" value="1"/>
</dbReference>
<feature type="domain" description="TerD" evidence="1">
    <location>
        <begin position="1"/>
        <end position="184"/>
    </location>
</feature>
<sequence length="192" mass="20598">MAVSLTKGQKLSLSKTGGGELTRVFMGLGWDAVAKGLFRKRSVDIDLDASCLLFDARGKLVDEVWFQQLRSKDGSVTHSGDNLTGEGEGDDEVIFVDLPAVPANVATLVFTVSSFTGQDFSQVRNAVCRVVDAAQPQQVELARYELSDSGPHTAQIMAKLTREGSGWAVTAIGAPANGRHLRDLRDAVAQHL</sequence>
<evidence type="ECO:0000313" key="2">
    <source>
        <dbReference type="EMBL" id="NYD21140.1"/>
    </source>
</evidence>
<reference evidence="2 3" key="1">
    <citation type="submission" date="2020-07" db="EMBL/GenBank/DDBJ databases">
        <title>Sequencing the genomes of 1000 actinobacteria strains.</title>
        <authorList>
            <person name="Klenk H.-P."/>
        </authorList>
    </citation>
    <scope>NUCLEOTIDE SEQUENCE [LARGE SCALE GENOMIC DNA]</scope>
    <source>
        <strain evidence="2 3">DSM 7487</strain>
    </source>
</reference>
<dbReference type="EMBL" id="JACCBB010000001">
    <property type="protein sequence ID" value="NYD21140.1"/>
    <property type="molecule type" value="Genomic_DNA"/>
</dbReference>
<keyword evidence="3" id="KW-1185">Reference proteome</keyword>
<proteinExistence type="predicted"/>
<comment type="caution">
    <text evidence="2">The sequence shown here is derived from an EMBL/GenBank/DDBJ whole genome shotgun (WGS) entry which is preliminary data.</text>
</comment>
<evidence type="ECO:0000313" key="3">
    <source>
        <dbReference type="Proteomes" id="UP000521922"/>
    </source>
</evidence>
<gene>
    <name evidence="2" type="ORF">BJ968_000680</name>
</gene>
<name>A0A7Y9ASC7_9ACTN</name>
<dbReference type="InterPro" id="IPR003325">
    <property type="entry name" value="TerD"/>
</dbReference>
<organism evidence="2 3">
    <name type="scientific">Kineococcus aurantiacus</name>
    <dbReference type="NCBI Taxonomy" id="37633"/>
    <lineage>
        <taxon>Bacteria</taxon>
        <taxon>Bacillati</taxon>
        <taxon>Actinomycetota</taxon>
        <taxon>Actinomycetes</taxon>
        <taxon>Kineosporiales</taxon>
        <taxon>Kineosporiaceae</taxon>
        <taxon>Kineococcus</taxon>
    </lineage>
</organism>
<protein>
    <submittedName>
        <fullName evidence="2">Tellurium resistance protein TerZ</fullName>
    </submittedName>
</protein>
<dbReference type="AlphaFoldDB" id="A0A7Y9ASC7"/>
<dbReference type="Gene3D" id="2.60.60.30">
    <property type="entry name" value="sav2460 like domains"/>
    <property type="match status" value="1"/>
</dbReference>
<dbReference type="PANTHER" id="PTHR32097:SF17">
    <property type="entry name" value="CAMP-BINDING PROTEIN 1-RELATED"/>
    <property type="match status" value="1"/>
</dbReference>
<dbReference type="RefSeq" id="WP_179749227.1">
    <property type="nucleotide sequence ID" value="NZ_BAAAGN010000006.1"/>
</dbReference>
<dbReference type="CDD" id="cd06974">
    <property type="entry name" value="TerD_like"/>
    <property type="match status" value="1"/>
</dbReference>
<dbReference type="InterPro" id="IPR051324">
    <property type="entry name" value="Stress/Tellurium_Resist"/>
</dbReference>
<dbReference type="Proteomes" id="UP000521922">
    <property type="component" value="Unassembled WGS sequence"/>
</dbReference>
<dbReference type="Pfam" id="PF02342">
    <property type="entry name" value="TerD"/>
    <property type="match status" value="1"/>
</dbReference>